<feature type="region of interest" description="Disordered" evidence="1">
    <location>
        <begin position="299"/>
        <end position="320"/>
    </location>
</feature>
<dbReference type="Proteomes" id="UP000054560">
    <property type="component" value="Unassembled WGS sequence"/>
</dbReference>
<gene>
    <name evidence="2" type="ORF">SARC_00489</name>
</gene>
<name>A0A0L0GGF0_9EUKA</name>
<feature type="compositionally biased region" description="Polar residues" evidence="1">
    <location>
        <begin position="302"/>
        <end position="316"/>
    </location>
</feature>
<dbReference type="EMBL" id="KQ241611">
    <property type="protein sequence ID" value="KNC87398.1"/>
    <property type="molecule type" value="Genomic_DNA"/>
</dbReference>
<dbReference type="RefSeq" id="XP_014161300.1">
    <property type="nucleotide sequence ID" value="XM_014305825.1"/>
</dbReference>
<dbReference type="GeneID" id="25900993"/>
<evidence type="ECO:0000313" key="3">
    <source>
        <dbReference type="Proteomes" id="UP000054560"/>
    </source>
</evidence>
<proteinExistence type="predicted"/>
<evidence type="ECO:0000313" key="2">
    <source>
        <dbReference type="EMBL" id="KNC87398.1"/>
    </source>
</evidence>
<reference evidence="2 3" key="1">
    <citation type="submission" date="2011-02" db="EMBL/GenBank/DDBJ databases">
        <title>The Genome Sequence of Sphaeroforma arctica JP610.</title>
        <authorList>
            <consortium name="The Broad Institute Genome Sequencing Platform"/>
            <person name="Russ C."/>
            <person name="Cuomo C."/>
            <person name="Young S.K."/>
            <person name="Zeng Q."/>
            <person name="Gargeya S."/>
            <person name="Alvarado L."/>
            <person name="Berlin A."/>
            <person name="Chapman S.B."/>
            <person name="Chen Z."/>
            <person name="Freedman E."/>
            <person name="Gellesch M."/>
            <person name="Goldberg J."/>
            <person name="Griggs A."/>
            <person name="Gujja S."/>
            <person name="Heilman E."/>
            <person name="Heiman D."/>
            <person name="Howarth C."/>
            <person name="Mehta T."/>
            <person name="Neiman D."/>
            <person name="Pearson M."/>
            <person name="Roberts A."/>
            <person name="Saif S."/>
            <person name="Shea T."/>
            <person name="Shenoy N."/>
            <person name="Sisk P."/>
            <person name="Stolte C."/>
            <person name="Sykes S."/>
            <person name="White J."/>
            <person name="Yandava C."/>
            <person name="Burger G."/>
            <person name="Gray M.W."/>
            <person name="Holland P.W.H."/>
            <person name="King N."/>
            <person name="Lang F.B.F."/>
            <person name="Roger A.J."/>
            <person name="Ruiz-Trillo I."/>
            <person name="Haas B."/>
            <person name="Nusbaum C."/>
            <person name="Birren B."/>
        </authorList>
    </citation>
    <scope>NUCLEOTIDE SEQUENCE [LARGE SCALE GENOMIC DNA]</scope>
    <source>
        <strain evidence="2 3">JP610</strain>
    </source>
</reference>
<feature type="compositionally biased region" description="Acidic residues" evidence="1">
    <location>
        <begin position="23"/>
        <end position="48"/>
    </location>
</feature>
<organism evidence="2 3">
    <name type="scientific">Sphaeroforma arctica JP610</name>
    <dbReference type="NCBI Taxonomy" id="667725"/>
    <lineage>
        <taxon>Eukaryota</taxon>
        <taxon>Ichthyosporea</taxon>
        <taxon>Ichthyophonida</taxon>
        <taxon>Sphaeroforma</taxon>
    </lineage>
</organism>
<feature type="compositionally biased region" description="Basic and acidic residues" evidence="1">
    <location>
        <begin position="440"/>
        <end position="449"/>
    </location>
</feature>
<dbReference type="AlphaFoldDB" id="A0A0L0GGF0"/>
<evidence type="ECO:0000256" key="1">
    <source>
        <dbReference type="SAM" id="MobiDB-lite"/>
    </source>
</evidence>
<accession>A0A0L0GGF0</accession>
<protein>
    <submittedName>
        <fullName evidence="2">Uncharacterized protein</fullName>
    </submittedName>
</protein>
<feature type="compositionally biased region" description="Polar residues" evidence="1">
    <location>
        <begin position="1"/>
        <end position="21"/>
    </location>
</feature>
<feature type="compositionally biased region" description="Polar residues" evidence="1">
    <location>
        <begin position="406"/>
        <end position="425"/>
    </location>
</feature>
<feature type="non-terminal residue" evidence="2">
    <location>
        <position position="1"/>
    </location>
</feature>
<feature type="region of interest" description="Disordered" evidence="1">
    <location>
        <begin position="340"/>
        <end position="359"/>
    </location>
</feature>
<feature type="region of interest" description="Disordered" evidence="1">
    <location>
        <begin position="1"/>
        <end position="108"/>
    </location>
</feature>
<sequence length="510" mass="54676">NAVSSDETGLTDSEDCSSISDAEQLEVSEDLLEVSECSEADDGFEEEVTSQQTPPGWEENRPTPEILDCSDIEAEEAPKVTPIIRKHKNRKDNTERQSPTSNDTEGYCLADGIKEIEIATRQKEGNNVDIGNSESELCSSTDAAKGIQSLGVVATGDIKTPGKSGSANGVVNPQNLQNRSINERECITGDIAAGTSSPVTKSHARGNEPDAVEADEHLALCDDTQCDEVADVPSTISDGVGELRLTRDARMAATDVDVSRAIPDEIDTPNAEDMGMKGLSSISDGNVILGARSIEQHDAATAASNSYPDATDSDLQGSGDELVNRTDSIETSDNGLRCEYESDQSSIHNAPVDSKGTQDDRIDEIVPCADLQINGKDVTKDDEDAMLCEEIIALHTEGTTEHTIHSIKNGSVSEGNKTLQSSGKVKSQPDLRGNTSQSHGDGDNHDETEERRQLLVATTMEEAIDSRLEMAKSARVVLCKALTKFGHTYTDDRLIQFASKEGIVFNTANT</sequence>
<feature type="region of interest" description="Disordered" evidence="1">
    <location>
        <begin position="401"/>
        <end position="449"/>
    </location>
</feature>
<keyword evidence="3" id="KW-1185">Reference proteome</keyword>